<dbReference type="AlphaFoldDB" id="A0A6H5HRP5"/>
<evidence type="ECO:0000313" key="1">
    <source>
        <dbReference type="EMBL" id="CAB0017468.1"/>
    </source>
</evidence>
<evidence type="ECO:0000313" key="2">
    <source>
        <dbReference type="Proteomes" id="UP000479000"/>
    </source>
</evidence>
<name>A0A6H5HRP5_9HEMI</name>
<keyword evidence="2" id="KW-1185">Reference proteome</keyword>
<dbReference type="Proteomes" id="UP000479000">
    <property type="component" value="Unassembled WGS sequence"/>
</dbReference>
<feature type="non-terminal residue" evidence="1">
    <location>
        <position position="228"/>
    </location>
</feature>
<proteinExistence type="predicted"/>
<reference evidence="1 2" key="1">
    <citation type="submission" date="2020-02" db="EMBL/GenBank/DDBJ databases">
        <authorList>
            <person name="Ferguson B K."/>
        </authorList>
    </citation>
    <scope>NUCLEOTIDE SEQUENCE [LARGE SCALE GENOMIC DNA]</scope>
</reference>
<gene>
    <name evidence="1" type="ORF">NTEN_LOCUS21476</name>
</gene>
<accession>A0A6H5HRP5</accession>
<dbReference type="EMBL" id="CADCXU010031481">
    <property type="protein sequence ID" value="CAB0017468.1"/>
    <property type="molecule type" value="Genomic_DNA"/>
</dbReference>
<sequence>MDDASCHQTPLVAAIAGVIFAFTKGDEITERWFQKRFDLVSRSVPQLDLNALLTREAVIVFARRYMQGASRNLFAYKFLSFAYSALEGSPLQSLQWVVEQATVSHCSHALFVCTAIYTTESRMTLHLCDPALTEQVKEWAKIVLLMVNNPWLGLEQLPIAASRYPDLANLGYAIMAMLEPQTVAQYAGRIVKGGCYPNPKIQAIATAIVEATRESLERGASVDIFLNA</sequence>
<organism evidence="1 2">
    <name type="scientific">Nesidiocoris tenuis</name>
    <dbReference type="NCBI Taxonomy" id="355587"/>
    <lineage>
        <taxon>Eukaryota</taxon>
        <taxon>Metazoa</taxon>
        <taxon>Ecdysozoa</taxon>
        <taxon>Arthropoda</taxon>
        <taxon>Hexapoda</taxon>
        <taxon>Insecta</taxon>
        <taxon>Pterygota</taxon>
        <taxon>Neoptera</taxon>
        <taxon>Paraneoptera</taxon>
        <taxon>Hemiptera</taxon>
        <taxon>Heteroptera</taxon>
        <taxon>Panheteroptera</taxon>
        <taxon>Cimicomorpha</taxon>
        <taxon>Miridae</taxon>
        <taxon>Dicyphina</taxon>
        <taxon>Nesidiocoris</taxon>
    </lineage>
</organism>
<protein>
    <submittedName>
        <fullName evidence="1">Uncharacterized protein</fullName>
    </submittedName>
</protein>